<dbReference type="RefSeq" id="WP_092057345.1">
    <property type="nucleotide sequence ID" value="NZ_FOJJ01000034.1"/>
</dbReference>
<name>A0A550JGF3_9BACT</name>
<accession>A0A550JGF3</accession>
<evidence type="ECO:0000256" key="1">
    <source>
        <dbReference type="SAM" id="Phobius"/>
    </source>
</evidence>
<keyword evidence="1" id="KW-0812">Transmembrane</keyword>
<dbReference type="AlphaFoldDB" id="A0A550JGF3"/>
<keyword evidence="1" id="KW-0472">Membrane</keyword>
<feature type="transmembrane region" description="Helical" evidence="1">
    <location>
        <begin position="6"/>
        <end position="22"/>
    </location>
</feature>
<feature type="transmembrane region" description="Helical" evidence="1">
    <location>
        <begin position="192"/>
        <end position="221"/>
    </location>
</feature>
<evidence type="ECO:0000313" key="3">
    <source>
        <dbReference type="Proteomes" id="UP000317155"/>
    </source>
</evidence>
<dbReference type="GO" id="GO:0016020">
    <property type="term" value="C:membrane"/>
    <property type="evidence" value="ECO:0007669"/>
    <property type="project" value="TreeGrafter"/>
</dbReference>
<evidence type="ECO:0000313" key="2">
    <source>
        <dbReference type="EMBL" id="TRO82296.1"/>
    </source>
</evidence>
<dbReference type="PANTHER" id="PTHR32251:SF17">
    <property type="entry name" value="STEROID 5-ALPHA REDUCTASE C-TERMINAL DOMAIN-CONTAINING PROTEIN"/>
    <property type="match status" value="1"/>
</dbReference>
<keyword evidence="3" id="KW-1185">Reference proteome</keyword>
<keyword evidence="1" id="KW-1133">Transmembrane helix</keyword>
<dbReference type="EMBL" id="VJVV01000004">
    <property type="protein sequence ID" value="TRO82296.1"/>
    <property type="molecule type" value="Genomic_DNA"/>
</dbReference>
<dbReference type="Proteomes" id="UP000317155">
    <property type="component" value="Unassembled WGS sequence"/>
</dbReference>
<organism evidence="2 3">
    <name type="scientific">Trichloromonas acetexigens</name>
    <dbReference type="NCBI Taxonomy" id="38815"/>
    <lineage>
        <taxon>Bacteria</taxon>
        <taxon>Pseudomonadati</taxon>
        <taxon>Thermodesulfobacteriota</taxon>
        <taxon>Desulfuromonadia</taxon>
        <taxon>Desulfuromonadales</taxon>
        <taxon>Trichloromonadaceae</taxon>
        <taxon>Trichloromonas</taxon>
    </lineage>
</organism>
<dbReference type="Gene3D" id="1.20.120.1630">
    <property type="match status" value="1"/>
</dbReference>
<sequence>MTTVFLITAAAILLYMTGWFIAAQVRGRNDIADVAWGLGFILAAGVSLVVAGVYPPRGLLVSALVLVWGIRLAAHIHSRDRGKGEDKRYRKWREEWGKWFVLRSFLQVFMLQGVLLVMVALPVIFVNQAPPVPLGWFDLLGLAIWLTGFTFETVGDRQLLNFIRDPANKGKLMTSGLWRYTRHPNYFGEVTLWWGIWLMTLALPGGWLTIIGPITITFLILQVSGIPMLEKHYEDRADFQEYKRRTSAFFPLPPKGGI</sequence>
<dbReference type="PROSITE" id="PS50244">
    <property type="entry name" value="S5A_REDUCTASE"/>
    <property type="match status" value="1"/>
</dbReference>
<dbReference type="InterPro" id="IPR010721">
    <property type="entry name" value="UstE-like"/>
</dbReference>
<feature type="transmembrane region" description="Helical" evidence="1">
    <location>
        <begin position="60"/>
        <end position="78"/>
    </location>
</feature>
<proteinExistence type="predicted"/>
<protein>
    <submittedName>
        <fullName evidence="2">DUF1295 domain-containing protein</fullName>
    </submittedName>
</protein>
<feature type="transmembrane region" description="Helical" evidence="1">
    <location>
        <begin position="99"/>
        <end position="125"/>
    </location>
</feature>
<feature type="transmembrane region" description="Helical" evidence="1">
    <location>
        <begin position="34"/>
        <end position="54"/>
    </location>
</feature>
<reference evidence="2 3" key="1">
    <citation type="submission" date="2019-07" db="EMBL/GenBank/DDBJ databases">
        <title>Insights of Desulfuromonas acetexigens electromicrobiology.</title>
        <authorList>
            <person name="Katuri K."/>
            <person name="Sapireddy V."/>
            <person name="Shaw D.R."/>
            <person name="Saikaly P."/>
        </authorList>
    </citation>
    <scope>NUCLEOTIDE SEQUENCE [LARGE SCALE GENOMIC DNA]</scope>
    <source>
        <strain evidence="2 3">2873</strain>
    </source>
</reference>
<gene>
    <name evidence="2" type="ORF">FL622_06880</name>
</gene>
<dbReference type="Pfam" id="PF06966">
    <property type="entry name" value="DUF1295"/>
    <property type="match status" value="1"/>
</dbReference>
<comment type="caution">
    <text evidence="2">The sequence shown here is derived from an EMBL/GenBank/DDBJ whole genome shotgun (WGS) entry which is preliminary data.</text>
</comment>
<dbReference type="OrthoDB" id="9779233at2"/>
<dbReference type="PANTHER" id="PTHR32251">
    <property type="entry name" value="3-OXO-5-ALPHA-STEROID 4-DEHYDROGENASE"/>
    <property type="match status" value="1"/>
</dbReference>